<organism evidence="6">
    <name type="scientific">Callosobruchus chinensis</name>
    <name type="common">Pulse beetle</name>
    <name type="synonym">Pachymerus chinensis</name>
    <dbReference type="NCBI Taxonomy" id="146774"/>
    <lineage>
        <taxon>Eukaryota</taxon>
        <taxon>Metazoa</taxon>
        <taxon>Ecdysozoa</taxon>
        <taxon>Arthropoda</taxon>
        <taxon>Hexapoda</taxon>
        <taxon>Insecta</taxon>
        <taxon>Pterygota</taxon>
        <taxon>Neoptera</taxon>
        <taxon>Endopterygota</taxon>
        <taxon>Coleoptera</taxon>
        <taxon>Polyphaga</taxon>
        <taxon>Cucujiformia</taxon>
        <taxon>Chrysomeloidea</taxon>
        <taxon>Chrysomelidae</taxon>
        <taxon>Bruchinae</taxon>
        <taxon>Bruchini</taxon>
        <taxon>Callosobruchus</taxon>
    </lineage>
</organism>
<dbReference type="Gene3D" id="1.10.238.20">
    <property type="entry name" value="Pheromone/general odorant binding protein domain"/>
    <property type="match status" value="1"/>
</dbReference>
<dbReference type="EMBL" id="MN901841">
    <property type="protein sequence ID" value="QOL70669.1"/>
    <property type="molecule type" value="mRNA"/>
</dbReference>
<feature type="signal peptide" evidence="5">
    <location>
        <begin position="1"/>
        <end position="19"/>
    </location>
</feature>
<dbReference type="Pfam" id="PF01395">
    <property type="entry name" value="PBP_GOBP"/>
    <property type="match status" value="1"/>
</dbReference>
<gene>
    <name evidence="6" type="primary">OBP5</name>
</gene>
<evidence type="ECO:0000256" key="2">
    <source>
        <dbReference type="ARBA" id="ARBA00008098"/>
    </source>
</evidence>
<dbReference type="GO" id="GO:0007608">
    <property type="term" value="P:sensory perception of smell"/>
    <property type="evidence" value="ECO:0007669"/>
    <property type="project" value="TreeGrafter"/>
</dbReference>
<dbReference type="CDD" id="cd23992">
    <property type="entry name" value="PBP_GOBP"/>
    <property type="match status" value="1"/>
</dbReference>
<keyword evidence="3" id="KW-0964">Secreted</keyword>
<dbReference type="PANTHER" id="PTHR11857">
    <property type="entry name" value="ODORANT BINDING PROTEIN-RELATED"/>
    <property type="match status" value="1"/>
</dbReference>
<dbReference type="GO" id="GO:0005549">
    <property type="term" value="F:odorant binding"/>
    <property type="evidence" value="ECO:0007669"/>
    <property type="project" value="InterPro"/>
</dbReference>
<protein>
    <submittedName>
        <fullName evidence="6">Odorant-binding protein</fullName>
    </submittedName>
</protein>
<dbReference type="GO" id="GO:0005615">
    <property type="term" value="C:extracellular space"/>
    <property type="evidence" value="ECO:0007669"/>
    <property type="project" value="TreeGrafter"/>
</dbReference>
<evidence type="ECO:0000256" key="4">
    <source>
        <dbReference type="ARBA" id="ARBA00022729"/>
    </source>
</evidence>
<evidence type="ECO:0000256" key="3">
    <source>
        <dbReference type="ARBA" id="ARBA00022525"/>
    </source>
</evidence>
<accession>A0A7M4CGL5</accession>
<dbReference type="InterPro" id="IPR036728">
    <property type="entry name" value="PBP_GOBP_sf"/>
</dbReference>
<dbReference type="PANTHER" id="PTHR11857:SF43">
    <property type="entry name" value="GEO07291P1-RELATED"/>
    <property type="match status" value="1"/>
</dbReference>
<dbReference type="SUPFAM" id="SSF47565">
    <property type="entry name" value="Insect pheromone/odorant-binding proteins"/>
    <property type="match status" value="1"/>
</dbReference>
<evidence type="ECO:0000313" key="6">
    <source>
        <dbReference type="EMBL" id="QOL70669.1"/>
    </source>
</evidence>
<reference evidence="6" key="1">
    <citation type="submission" date="2020-01" db="EMBL/GenBank/DDBJ databases">
        <authorList>
            <person name="Zhang J."/>
            <person name="Xia Y."/>
            <person name="Han D."/>
            <person name="Wang D."/>
        </authorList>
    </citation>
    <scope>NUCLEOTIDE SEQUENCE</scope>
</reference>
<dbReference type="AlphaFoldDB" id="A0A7M4CGL5"/>
<keyword evidence="4 5" id="KW-0732">Signal</keyword>
<comment type="similarity">
    <text evidence="2">Belongs to the PBP/GOBP family.</text>
</comment>
<dbReference type="InterPro" id="IPR006170">
    <property type="entry name" value="PBP/GOBP"/>
</dbReference>
<name>A0A7M4CGL5_CALCS</name>
<comment type="subcellular location">
    <subcellularLocation>
        <location evidence="1">Secreted</location>
    </subcellularLocation>
</comment>
<evidence type="ECO:0000256" key="5">
    <source>
        <dbReference type="SAM" id="SignalP"/>
    </source>
</evidence>
<evidence type="ECO:0000256" key="1">
    <source>
        <dbReference type="ARBA" id="ARBA00004613"/>
    </source>
</evidence>
<sequence>MKAFVVAAVICAVAVLVKAELTEEQKEKLKKHHQECLAETKVDEELVKKARQGDFTEDQKLKDHMFCVVKKIGFLDDAGEIKMDVLKVRGIS</sequence>
<feature type="chain" id="PRO_5029772972" evidence="5">
    <location>
        <begin position="20"/>
        <end position="92"/>
    </location>
</feature>
<proteinExistence type="evidence at transcript level"/>